<comment type="subcellular location">
    <subcellularLocation>
        <location evidence="2">Membrane</location>
        <topology evidence="2">Multi-pass membrane protein</topology>
    </subcellularLocation>
</comment>
<dbReference type="EC" id="2.7.13.3" evidence="3"/>
<evidence type="ECO:0000256" key="1">
    <source>
        <dbReference type="ARBA" id="ARBA00000085"/>
    </source>
</evidence>
<evidence type="ECO:0000256" key="6">
    <source>
        <dbReference type="ARBA" id="ARBA00022777"/>
    </source>
</evidence>
<evidence type="ECO:0000256" key="8">
    <source>
        <dbReference type="ARBA" id="ARBA00023136"/>
    </source>
</evidence>
<keyword evidence="7" id="KW-0902">Two-component regulatory system</keyword>
<dbReference type="InterPro" id="IPR003594">
    <property type="entry name" value="HATPase_dom"/>
</dbReference>
<keyword evidence="4" id="KW-0597">Phosphoprotein</keyword>
<evidence type="ECO:0000256" key="3">
    <source>
        <dbReference type="ARBA" id="ARBA00012438"/>
    </source>
</evidence>
<proteinExistence type="predicted"/>
<reference evidence="11" key="1">
    <citation type="submission" date="2018-12" db="EMBL/GenBank/DDBJ databases">
        <authorList>
            <person name="Jadhav K."/>
            <person name="Kushwaha B."/>
            <person name="Jadhav I."/>
        </authorList>
    </citation>
    <scope>NUCLEOTIDE SEQUENCE [LARGE SCALE GENOMIC DNA]</scope>
    <source>
        <strain evidence="11">SBS 10</strain>
    </source>
</reference>
<evidence type="ECO:0000256" key="7">
    <source>
        <dbReference type="ARBA" id="ARBA00023012"/>
    </source>
</evidence>
<sequence length="215" mass="23440">MTDTYASRGRRYRETCIFAAALIRCECCIVDASELAEDVPTLIWLENEKPSLDQDSPDLTDLLDSLLEDARYEYPGHRLHAELPHQARSTAASAPLAQAIENVIRNACTHTPEGGNVWIALHPEPGGFRLTVEDEGPGVAPRYRRKHLRLLPRAAGGSDKPAATGSGALAPPGATVGGWIASSRTVSRRPAHIATFPRLPEADRGADREKRYVTK</sequence>
<evidence type="ECO:0000256" key="5">
    <source>
        <dbReference type="ARBA" id="ARBA00022679"/>
    </source>
</evidence>
<feature type="domain" description="Histidine kinase/HSP90-like ATPase" evidence="10">
    <location>
        <begin position="94"/>
        <end position="167"/>
    </location>
</feature>
<dbReference type="GO" id="GO:0004673">
    <property type="term" value="F:protein histidine kinase activity"/>
    <property type="evidence" value="ECO:0007669"/>
    <property type="project" value="UniProtKB-EC"/>
</dbReference>
<comment type="catalytic activity">
    <reaction evidence="1">
        <text>ATP + protein L-histidine = ADP + protein N-phospho-L-histidine.</text>
        <dbReference type="EC" id="2.7.13.3"/>
    </reaction>
</comment>
<comment type="caution">
    <text evidence="11">The sequence shown here is derived from an EMBL/GenBank/DDBJ whole genome shotgun (WGS) entry which is preliminary data.</text>
</comment>
<feature type="region of interest" description="Disordered" evidence="9">
    <location>
        <begin position="152"/>
        <end position="215"/>
    </location>
</feature>
<keyword evidence="5" id="KW-0808">Transferase</keyword>
<name>A0A3S0NES1_9GAMM</name>
<dbReference type="PANTHER" id="PTHR45436">
    <property type="entry name" value="SENSOR HISTIDINE KINASE YKOH"/>
    <property type="match status" value="1"/>
</dbReference>
<gene>
    <name evidence="11" type="ORF">DSL92_05660</name>
</gene>
<evidence type="ECO:0000256" key="9">
    <source>
        <dbReference type="SAM" id="MobiDB-lite"/>
    </source>
</evidence>
<dbReference type="EMBL" id="RXHI01000016">
    <property type="protein sequence ID" value="RUA22439.1"/>
    <property type="molecule type" value="Genomic_DNA"/>
</dbReference>
<dbReference type="GO" id="GO:0005886">
    <property type="term" value="C:plasma membrane"/>
    <property type="evidence" value="ECO:0007669"/>
    <property type="project" value="TreeGrafter"/>
</dbReference>
<evidence type="ECO:0000259" key="10">
    <source>
        <dbReference type="Pfam" id="PF02518"/>
    </source>
</evidence>
<dbReference type="Pfam" id="PF02518">
    <property type="entry name" value="HATPase_c"/>
    <property type="match status" value="1"/>
</dbReference>
<dbReference type="AlphaFoldDB" id="A0A3S0NES1"/>
<keyword evidence="8" id="KW-0472">Membrane</keyword>
<dbReference type="InterPro" id="IPR036890">
    <property type="entry name" value="HATPase_C_sf"/>
</dbReference>
<dbReference type="Gene3D" id="3.30.565.10">
    <property type="entry name" value="Histidine kinase-like ATPase, C-terminal domain"/>
    <property type="match status" value="1"/>
</dbReference>
<organism evidence="11">
    <name type="scientific">Billgrantia gudaonensis</name>
    <dbReference type="NCBI Taxonomy" id="376427"/>
    <lineage>
        <taxon>Bacteria</taxon>
        <taxon>Pseudomonadati</taxon>
        <taxon>Pseudomonadota</taxon>
        <taxon>Gammaproteobacteria</taxon>
        <taxon>Oceanospirillales</taxon>
        <taxon>Halomonadaceae</taxon>
        <taxon>Billgrantia</taxon>
    </lineage>
</organism>
<dbReference type="SUPFAM" id="SSF55874">
    <property type="entry name" value="ATPase domain of HSP90 chaperone/DNA topoisomerase II/histidine kinase"/>
    <property type="match status" value="1"/>
</dbReference>
<dbReference type="GO" id="GO:0000160">
    <property type="term" value="P:phosphorelay signal transduction system"/>
    <property type="evidence" value="ECO:0007669"/>
    <property type="project" value="UniProtKB-KW"/>
</dbReference>
<evidence type="ECO:0000256" key="4">
    <source>
        <dbReference type="ARBA" id="ARBA00022553"/>
    </source>
</evidence>
<dbReference type="PANTHER" id="PTHR45436:SF15">
    <property type="entry name" value="SENSOR HISTIDINE KINASE CUSS"/>
    <property type="match status" value="1"/>
</dbReference>
<keyword evidence="6" id="KW-0418">Kinase</keyword>
<dbReference type="InterPro" id="IPR050428">
    <property type="entry name" value="TCS_sensor_his_kinase"/>
</dbReference>
<evidence type="ECO:0000256" key="2">
    <source>
        <dbReference type="ARBA" id="ARBA00004141"/>
    </source>
</evidence>
<protein>
    <recommendedName>
        <fullName evidence="3">histidine kinase</fullName>
        <ecNumber evidence="3">2.7.13.3</ecNumber>
    </recommendedName>
</protein>
<feature type="compositionally biased region" description="Basic and acidic residues" evidence="9">
    <location>
        <begin position="200"/>
        <end position="215"/>
    </location>
</feature>
<accession>A0A3S0NES1</accession>
<evidence type="ECO:0000313" key="11">
    <source>
        <dbReference type="EMBL" id="RUA22439.1"/>
    </source>
</evidence>